<name>A0A975GHE9_9BACT</name>
<keyword evidence="3" id="KW-1185">Reference proteome</keyword>
<dbReference type="SUPFAM" id="SSF53474">
    <property type="entry name" value="alpha/beta-Hydrolases"/>
    <property type="match status" value="1"/>
</dbReference>
<keyword evidence="2" id="KW-0031">Aminopeptidase</keyword>
<dbReference type="RefSeq" id="WP_246514730.1">
    <property type="nucleotide sequence ID" value="NZ_CP061799.1"/>
</dbReference>
<protein>
    <submittedName>
        <fullName evidence="2">Serine aminopeptidase, S33-type</fullName>
    </submittedName>
</protein>
<dbReference type="PANTHER" id="PTHR12277:SF81">
    <property type="entry name" value="PROTEIN ABHD13"/>
    <property type="match status" value="1"/>
</dbReference>
<evidence type="ECO:0000313" key="2">
    <source>
        <dbReference type="EMBL" id="QTA81371.1"/>
    </source>
</evidence>
<feature type="domain" description="Serine aminopeptidase S33" evidence="1">
    <location>
        <begin position="64"/>
        <end position="166"/>
    </location>
</feature>
<dbReference type="InterPro" id="IPR022742">
    <property type="entry name" value="Hydrolase_4"/>
</dbReference>
<dbReference type="EMBL" id="CP061799">
    <property type="protein sequence ID" value="QTA81371.1"/>
    <property type="molecule type" value="Genomic_DNA"/>
</dbReference>
<reference evidence="2" key="1">
    <citation type="journal article" date="2021" name="Microb. Physiol.">
        <title>Proteogenomic Insights into the Physiology of Marine, Sulfate-Reducing, Filamentous Desulfonema limicola and Desulfonema magnum.</title>
        <authorList>
            <person name="Schnaars V."/>
            <person name="Wohlbrand L."/>
            <person name="Scheve S."/>
            <person name="Hinrichs C."/>
            <person name="Reinhardt R."/>
            <person name="Rabus R."/>
        </authorList>
    </citation>
    <scope>NUCLEOTIDE SEQUENCE</scope>
    <source>
        <strain evidence="2">5ac10</strain>
    </source>
</reference>
<keyword evidence="2" id="KW-0378">Hydrolase</keyword>
<sequence>MIDISKIDYSVLDSPRVSMHLFHPRSENIAVHGMDPERDIFITVDQGVNIGACFYTVNQSGPNILFFHGNGEIVGDYYDVGQMYNRMGINFLPVDYRGYGRSDGTPTVTSMMKDCHLIFEFTKNWLKQRNFTGPLIVMGRSLGSASALELAHNYKDEIDALIIESGFAFAVPLLRLLGVDSDAIGFEEKQGFRNIDKIVNFTNHVLIIHAEYDHIIPFTDGQALFDACQSKDKHLVKIKDANHNDIMYAGLSDYMTAIKNLAKSLLINQDRMTEREKSN</sequence>
<evidence type="ECO:0000313" key="3">
    <source>
        <dbReference type="Proteomes" id="UP000663720"/>
    </source>
</evidence>
<dbReference type="AlphaFoldDB" id="A0A975GHE9"/>
<dbReference type="KEGG" id="dli:dnl_37040"/>
<dbReference type="Proteomes" id="UP000663720">
    <property type="component" value="Chromosome"/>
</dbReference>
<dbReference type="GO" id="GO:0004177">
    <property type="term" value="F:aminopeptidase activity"/>
    <property type="evidence" value="ECO:0007669"/>
    <property type="project" value="UniProtKB-KW"/>
</dbReference>
<accession>A0A975GHE9</accession>
<evidence type="ECO:0000259" key="1">
    <source>
        <dbReference type="Pfam" id="PF12146"/>
    </source>
</evidence>
<keyword evidence="2" id="KW-0645">Protease</keyword>
<proteinExistence type="predicted"/>
<gene>
    <name evidence="2" type="ORF">dnl_37040</name>
</gene>
<dbReference type="Pfam" id="PF12146">
    <property type="entry name" value="Hydrolase_4"/>
    <property type="match status" value="1"/>
</dbReference>
<dbReference type="PANTHER" id="PTHR12277">
    <property type="entry name" value="ALPHA/BETA HYDROLASE DOMAIN-CONTAINING PROTEIN"/>
    <property type="match status" value="1"/>
</dbReference>
<organism evidence="2 3">
    <name type="scientific">Desulfonema limicola</name>
    <dbReference type="NCBI Taxonomy" id="45656"/>
    <lineage>
        <taxon>Bacteria</taxon>
        <taxon>Pseudomonadati</taxon>
        <taxon>Thermodesulfobacteriota</taxon>
        <taxon>Desulfobacteria</taxon>
        <taxon>Desulfobacterales</taxon>
        <taxon>Desulfococcaceae</taxon>
        <taxon>Desulfonema</taxon>
    </lineage>
</organism>
<dbReference type="InterPro" id="IPR029058">
    <property type="entry name" value="AB_hydrolase_fold"/>
</dbReference>
<dbReference type="Gene3D" id="3.40.50.1820">
    <property type="entry name" value="alpha/beta hydrolase"/>
    <property type="match status" value="1"/>
</dbReference>